<organism evidence="1">
    <name type="scientific">marine metagenome</name>
    <dbReference type="NCBI Taxonomy" id="408172"/>
    <lineage>
        <taxon>unclassified sequences</taxon>
        <taxon>metagenomes</taxon>
        <taxon>ecological metagenomes</taxon>
    </lineage>
</organism>
<dbReference type="EMBL" id="UINC01008741">
    <property type="protein sequence ID" value="SVA39305.1"/>
    <property type="molecule type" value="Genomic_DNA"/>
</dbReference>
<dbReference type="AlphaFoldDB" id="A0A381VG33"/>
<reference evidence="1" key="1">
    <citation type="submission" date="2018-05" db="EMBL/GenBank/DDBJ databases">
        <authorList>
            <person name="Lanie J.A."/>
            <person name="Ng W.-L."/>
            <person name="Kazmierczak K.M."/>
            <person name="Andrzejewski T.M."/>
            <person name="Davidsen T.M."/>
            <person name="Wayne K.J."/>
            <person name="Tettelin H."/>
            <person name="Glass J.I."/>
            <person name="Rusch D."/>
            <person name="Podicherti R."/>
            <person name="Tsui H.-C.T."/>
            <person name="Winkler M.E."/>
        </authorList>
    </citation>
    <scope>NUCLEOTIDE SEQUENCE</scope>
</reference>
<sequence length="344" mass="39403">QLTQNGGENWARLNDNLPGSPVTTVSRVEASHHDPATAYVSFSGGRRDRHDLKPYVYKTTDYGETWTKVVNGLPEDEPVNVIREDHTNPNLLFIGTAKAIYVSLDGGGSWTSLRNNMPNVPIHDMVIHPRENDLVVATYGRSFWIADISVLQELTPDVIAKQEHLFKIEPQVLWISSRGTQVAAAFHNYDGENAPHGVMVNYYLSEPAVDEVTVQVYRGSWLVNEYSGSGNGGLNSVQWYLTERIPRTEEEKGQWDRSFERSQTEEEYFDYYDGTDHFGEPDEEVSIFGRSLEIWIHTLPEWRERDYKHIRAQPGEYTVKVLVNGHELTGTTVVLQDHWYDKRY</sequence>
<dbReference type="InterPro" id="IPR015943">
    <property type="entry name" value="WD40/YVTN_repeat-like_dom_sf"/>
</dbReference>
<proteinExistence type="predicted"/>
<evidence type="ECO:0000313" key="1">
    <source>
        <dbReference type="EMBL" id="SVA39305.1"/>
    </source>
</evidence>
<name>A0A381VG33_9ZZZZ</name>
<protein>
    <recommendedName>
        <fullName evidence="2">Sortilin N-terminal domain-containing protein</fullName>
    </recommendedName>
</protein>
<dbReference type="CDD" id="cd15482">
    <property type="entry name" value="Sialidase_non-viral"/>
    <property type="match status" value="1"/>
</dbReference>
<dbReference type="SUPFAM" id="SSF110296">
    <property type="entry name" value="Oligoxyloglucan reducing end-specific cellobiohydrolase"/>
    <property type="match status" value="1"/>
</dbReference>
<feature type="non-terminal residue" evidence="1">
    <location>
        <position position="1"/>
    </location>
</feature>
<evidence type="ECO:0008006" key="2">
    <source>
        <dbReference type="Google" id="ProtNLM"/>
    </source>
</evidence>
<accession>A0A381VG33</accession>
<gene>
    <name evidence="1" type="ORF">METZ01_LOCUS92159</name>
</gene>
<dbReference type="Gene3D" id="2.130.10.10">
    <property type="entry name" value="YVTN repeat-like/Quinoprotein amine dehydrogenase"/>
    <property type="match status" value="1"/>
</dbReference>